<accession>A0A1G5SDS5</accession>
<name>A0A1G5SDS5_9PROT</name>
<keyword evidence="2" id="KW-1185">Reference proteome</keyword>
<dbReference type="AlphaFoldDB" id="A0A1G5SDS5"/>
<dbReference type="EMBL" id="FMWO01000044">
    <property type="protein sequence ID" value="SCZ85343.1"/>
    <property type="molecule type" value="Genomic_DNA"/>
</dbReference>
<sequence>MLALGTHQERLASSELYARFAALQFQNADQW</sequence>
<evidence type="ECO:0000313" key="2">
    <source>
        <dbReference type="Proteomes" id="UP000198729"/>
    </source>
</evidence>
<dbReference type="Proteomes" id="UP000198729">
    <property type="component" value="Unassembled WGS sequence"/>
</dbReference>
<protein>
    <submittedName>
        <fullName evidence="1">Uncharacterized protein</fullName>
    </submittedName>
</protein>
<reference evidence="1 2" key="1">
    <citation type="submission" date="2016-10" db="EMBL/GenBank/DDBJ databases">
        <authorList>
            <person name="de Groot N.N."/>
        </authorList>
    </citation>
    <scope>NUCLEOTIDE SEQUENCE [LARGE SCALE GENOMIC DNA]</scope>
    <source>
        <strain evidence="1">1</strain>
    </source>
</reference>
<organism evidence="1 2">
    <name type="scientific">Nitrosomonas mobilis</name>
    <dbReference type="NCBI Taxonomy" id="51642"/>
    <lineage>
        <taxon>Bacteria</taxon>
        <taxon>Pseudomonadati</taxon>
        <taxon>Pseudomonadota</taxon>
        <taxon>Betaproteobacteria</taxon>
        <taxon>Nitrosomonadales</taxon>
        <taxon>Nitrosomonadaceae</taxon>
        <taxon>Nitrosomonas</taxon>
    </lineage>
</organism>
<proteinExistence type="predicted"/>
<dbReference type="STRING" id="51642.NSMM_370122"/>
<gene>
    <name evidence="1" type="ORF">NSMM_370122</name>
</gene>
<evidence type="ECO:0000313" key="1">
    <source>
        <dbReference type="EMBL" id="SCZ85343.1"/>
    </source>
</evidence>